<protein>
    <submittedName>
        <fullName evidence="6">ZIP family metal transporter</fullName>
    </submittedName>
</protein>
<feature type="transmembrane region" description="Helical" evidence="5">
    <location>
        <begin position="6"/>
        <end position="28"/>
    </location>
</feature>
<keyword evidence="4 5" id="KW-0472">Membrane</keyword>
<comment type="subcellular location">
    <subcellularLocation>
        <location evidence="1">Membrane</location>
        <topology evidence="1">Multi-pass membrane protein</topology>
    </subcellularLocation>
</comment>
<dbReference type="PANTHER" id="PTHR16950">
    <property type="entry name" value="ZINC TRANSPORTER SLC39A7 HISTIDINE-RICH MEMBRANE PROTEIN KE4"/>
    <property type="match status" value="1"/>
</dbReference>
<organism evidence="6 7">
    <name type="scientific">Natronomonas salsuginis</name>
    <dbReference type="NCBI Taxonomy" id="2217661"/>
    <lineage>
        <taxon>Archaea</taxon>
        <taxon>Methanobacteriati</taxon>
        <taxon>Methanobacteriota</taxon>
        <taxon>Stenosarchaea group</taxon>
        <taxon>Halobacteria</taxon>
        <taxon>Halobacteriales</taxon>
        <taxon>Natronomonadaceae</taxon>
        <taxon>Natronomonas</taxon>
    </lineage>
</organism>
<evidence type="ECO:0000256" key="5">
    <source>
        <dbReference type="SAM" id="Phobius"/>
    </source>
</evidence>
<keyword evidence="2 5" id="KW-0812">Transmembrane</keyword>
<feature type="transmembrane region" description="Helical" evidence="5">
    <location>
        <begin position="35"/>
        <end position="56"/>
    </location>
</feature>
<keyword evidence="7" id="KW-1185">Reference proteome</keyword>
<feature type="transmembrane region" description="Helical" evidence="5">
    <location>
        <begin position="193"/>
        <end position="215"/>
    </location>
</feature>
<comment type="caution">
    <text evidence="6">The sequence shown here is derived from an EMBL/GenBank/DDBJ whole genome shotgun (WGS) entry which is preliminary data.</text>
</comment>
<reference evidence="6 7" key="1">
    <citation type="submission" date="2019-04" db="EMBL/GenBank/DDBJ databases">
        <title>Natronomonas sp. F20-122 a newhaloarchaeon isolated from a saline saltern of Isla Bacuta, Huelva, Spain.</title>
        <authorList>
            <person name="Duran-Viseras A."/>
            <person name="Sanchez-Porro C."/>
            <person name="Ventosa A."/>
        </authorList>
    </citation>
    <scope>NUCLEOTIDE SEQUENCE [LARGE SCALE GENOMIC DNA]</scope>
    <source>
        <strain evidence="6 7">F20-122</strain>
    </source>
</reference>
<gene>
    <name evidence="6" type="ORF">DM868_02805</name>
</gene>
<dbReference type="GO" id="GO:0046873">
    <property type="term" value="F:metal ion transmembrane transporter activity"/>
    <property type="evidence" value="ECO:0007669"/>
    <property type="project" value="InterPro"/>
</dbReference>
<dbReference type="AlphaFoldDB" id="A0A4U5JP94"/>
<evidence type="ECO:0000256" key="3">
    <source>
        <dbReference type="ARBA" id="ARBA00022989"/>
    </source>
</evidence>
<dbReference type="OrthoDB" id="306421at2157"/>
<dbReference type="EMBL" id="QKNX01000001">
    <property type="protein sequence ID" value="TKR28029.1"/>
    <property type="molecule type" value="Genomic_DNA"/>
</dbReference>
<dbReference type="Pfam" id="PF02535">
    <property type="entry name" value="Zip"/>
    <property type="match status" value="1"/>
</dbReference>
<keyword evidence="3 5" id="KW-1133">Transmembrane helix</keyword>
<feature type="transmembrane region" description="Helical" evidence="5">
    <location>
        <begin position="227"/>
        <end position="247"/>
    </location>
</feature>
<evidence type="ECO:0000256" key="4">
    <source>
        <dbReference type="ARBA" id="ARBA00023136"/>
    </source>
</evidence>
<evidence type="ECO:0000256" key="1">
    <source>
        <dbReference type="ARBA" id="ARBA00004141"/>
    </source>
</evidence>
<evidence type="ECO:0000256" key="2">
    <source>
        <dbReference type="ARBA" id="ARBA00022692"/>
    </source>
</evidence>
<proteinExistence type="predicted"/>
<dbReference type="PANTHER" id="PTHR16950:SF16">
    <property type="entry name" value="ZINC TRANSPORTER ZIP13"/>
    <property type="match status" value="1"/>
</dbReference>
<dbReference type="InterPro" id="IPR003689">
    <property type="entry name" value="ZIP"/>
</dbReference>
<sequence>MGPLEWIIGSTIGISLTAWVGVLTLFFREELLDKVLLGLVALAAGSLLGGAFIHLLPRAIAEAGTADTLPLFLYLLGGFCLFYVLEQFLHWQHHHSASHERKPVSYLVLVSDTLHNFIDGLVIAGAFLVGTPLGVVTTLAIALHEIPQEIGDFGVLVYGGFERRRALVLNYATQSTVILGGIVGFWLNDVLTGLPVVLLPFAAGNFIYIASSDLIPEIKSEANVIRSTLYFLVFLVGIALMLGVRLLRGAIG</sequence>
<evidence type="ECO:0000313" key="7">
    <source>
        <dbReference type="Proteomes" id="UP000308037"/>
    </source>
</evidence>
<feature type="transmembrane region" description="Helical" evidence="5">
    <location>
        <begin position="168"/>
        <end position="187"/>
    </location>
</feature>
<dbReference type="Proteomes" id="UP000308037">
    <property type="component" value="Unassembled WGS sequence"/>
</dbReference>
<name>A0A4U5JP94_9EURY</name>
<accession>A0A4U5JP94</accession>
<dbReference type="RefSeq" id="WP_137275329.1">
    <property type="nucleotide sequence ID" value="NZ_QKNX01000001.1"/>
</dbReference>
<feature type="transmembrane region" description="Helical" evidence="5">
    <location>
        <begin position="68"/>
        <end position="85"/>
    </location>
</feature>
<dbReference type="GO" id="GO:0016020">
    <property type="term" value="C:membrane"/>
    <property type="evidence" value="ECO:0007669"/>
    <property type="project" value="UniProtKB-SubCell"/>
</dbReference>
<evidence type="ECO:0000313" key="6">
    <source>
        <dbReference type="EMBL" id="TKR28029.1"/>
    </source>
</evidence>